<feature type="domain" description="Type II secretion system protein GspF" evidence="9">
    <location>
        <begin position="270"/>
        <end position="391"/>
    </location>
</feature>
<evidence type="ECO:0000256" key="3">
    <source>
        <dbReference type="ARBA" id="ARBA00022475"/>
    </source>
</evidence>
<keyword evidence="7 8" id="KW-0472">Membrane</keyword>
<dbReference type="PANTHER" id="PTHR30012">
    <property type="entry name" value="GENERAL SECRETION PATHWAY PROTEIN"/>
    <property type="match status" value="1"/>
</dbReference>
<feature type="domain" description="Type II secretion system protein GspF" evidence="9">
    <location>
        <begin position="66"/>
        <end position="189"/>
    </location>
</feature>
<dbReference type="AlphaFoldDB" id="A0AAE3NZU1"/>
<feature type="transmembrane region" description="Helical" evidence="8">
    <location>
        <begin position="166"/>
        <end position="188"/>
    </location>
</feature>
<evidence type="ECO:0000256" key="2">
    <source>
        <dbReference type="ARBA" id="ARBA00005745"/>
    </source>
</evidence>
<keyword evidence="3" id="KW-1003">Cell membrane</keyword>
<dbReference type="PANTHER" id="PTHR30012:SF7">
    <property type="entry name" value="PROTEIN TRANSPORT PROTEIN HOFC HOMOLOG"/>
    <property type="match status" value="1"/>
</dbReference>
<dbReference type="EMBL" id="JAPHEG010000002">
    <property type="protein sequence ID" value="MDF2953407.1"/>
    <property type="molecule type" value="Genomic_DNA"/>
</dbReference>
<evidence type="ECO:0000256" key="8">
    <source>
        <dbReference type="SAM" id="Phobius"/>
    </source>
</evidence>
<feature type="transmembrane region" description="Helical" evidence="8">
    <location>
        <begin position="208"/>
        <end position="234"/>
    </location>
</feature>
<dbReference type="GO" id="GO:0015628">
    <property type="term" value="P:protein secretion by the type II secretion system"/>
    <property type="evidence" value="ECO:0007669"/>
    <property type="project" value="TreeGrafter"/>
</dbReference>
<accession>A0AAE3NZU1</accession>
<evidence type="ECO:0000256" key="5">
    <source>
        <dbReference type="ARBA" id="ARBA00022692"/>
    </source>
</evidence>
<evidence type="ECO:0000256" key="7">
    <source>
        <dbReference type="ARBA" id="ARBA00023136"/>
    </source>
</evidence>
<evidence type="ECO:0000256" key="4">
    <source>
        <dbReference type="ARBA" id="ARBA00022519"/>
    </source>
</evidence>
<dbReference type="InterPro" id="IPR018076">
    <property type="entry name" value="T2SS_GspF_dom"/>
</dbReference>
<evidence type="ECO:0000256" key="6">
    <source>
        <dbReference type="ARBA" id="ARBA00022989"/>
    </source>
</evidence>
<dbReference type="Proteomes" id="UP001144110">
    <property type="component" value="Unassembled WGS sequence"/>
</dbReference>
<dbReference type="Pfam" id="PF00482">
    <property type="entry name" value="T2SSF"/>
    <property type="match status" value="2"/>
</dbReference>
<evidence type="ECO:0000256" key="1">
    <source>
        <dbReference type="ARBA" id="ARBA00004429"/>
    </source>
</evidence>
<dbReference type="InterPro" id="IPR042094">
    <property type="entry name" value="T2SS_GspF_sf"/>
</dbReference>
<dbReference type="PRINTS" id="PR00812">
    <property type="entry name" value="BCTERIALGSPF"/>
</dbReference>
<evidence type="ECO:0000259" key="9">
    <source>
        <dbReference type="Pfam" id="PF00482"/>
    </source>
</evidence>
<name>A0AAE3NZU1_9BACT</name>
<comment type="subcellular location">
    <subcellularLocation>
        <location evidence="1">Cell inner membrane</location>
        <topology evidence="1">Multi-pass membrane protein</topology>
    </subcellularLocation>
</comment>
<proteinExistence type="inferred from homology"/>
<keyword evidence="4" id="KW-0997">Cell inner membrane</keyword>
<protein>
    <submittedName>
        <fullName evidence="10">Type II secretory pathway</fullName>
    </submittedName>
</protein>
<evidence type="ECO:0000313" key="11">
    <source>
        <dbReference type="Proteomes" id="UP001144110"/>
    </source>
</evidence>
<dbReference type="Gene3D" id="1.20.81.30">
    <property type="entry name" value="Type II secretion system (T2SS), domain F"/>
    <property type="match status" value="2"/>
</dbReference>
<dbReference type="GO" id="GO:0005886">
    <property type="term" value="C:plasma membrane"/>
    <property type="evidence" value="ECO:0007669"/>
    <property type="project" value="UniProtKB-SubCell"/>
</dbReference>
<dbReference type="InterPro" id="IPR003004">
    <property type="entry name" value="GspF/PilC"/>
</dbReference>
<dbReference type="FunFam" id="1.20.81.30:FF:000001">
    <property type="entry name" value="Type II secretion system protein F"/>
    <property type="match status" value="2"/>
</dbReference>
<feature type="transmembrane region" description="Helical" evidence="8">
    <location>
        <begin position="368"/>
        <end position="390"/>
    </location>
</feature>
<keyword evidence="6 8" id="KW-1133">Transmembrane helix</keyword>
<reference evidence="10" key="1">
    <citation type="submission" date="2022-11" db="EMBL/GenBank/DDBJ databases">
        <title>Candidatus Alkanophaga archaea from heated hydrothermal vent sediment oxidize petroleum alkanes.</title>
        <authorList>
            <person name="Zehnle H."/>
            <person name="Laso-Perez R."/>
            <person name="Lipp J."/>
            <person name="Teske A."/>
            <person name="Wegener G."/>
        </authorList>
    </citation>
    <scope>NUCLEOTIDE SEQUENCE</scope>
    <source>
        <strain evidence="10">MCA70</strain>
    </source>
</reference>
<comment type="similarity">
    <text evidence="2">Belongs to the GSP F family.</text>
</comment>
<organism evidence="10 11">
    <name type="scientific">Candidatus Thermodesulfobacterium syntrophicum</name>
    <dbReference type="NCBI Taxonomy" id="3060442"/>
    <lineage>
        <taxon>Bacteria</taxon>
        <taxon>Pseudomonadati</taxon>
        <taxon>Thermodesulfobacteriota</taxon>
        <taxon>Thermodesulfobacteria</taxon>
        <taxon>Thermodesulfobacteriales</taxon>
        <taxon>Thermodesulfobacteriaceae</taxon>
        <taxon>Thermodesulfobacterium</taxon>
    </lineage>
</organism>
<keyword evidence="5 8" id="KW-0812">Transmembrane</keyword>
<comment type="caution">
    <text evidence="10">The sequence shown here is derived from an EMBL/GenBank/DDBJ whole genome shotgun (WGS) entry which is preliminary data.</text>
</comment>
<sequence>MPIFEWQGKSVTGEVRKGVLEAPNQQLVEVYLRRLNIVPIKIQPKKESALKLFTRKSVSDKDLATFTRQFAVVLEAGLPIVKSLEILAEQQKNSYFKEVLKDIKVKVETGSSLSDALAEYPKVFDNLYVQMVRSGESSGNLDIVLKRLADYLERIMSLKGKIKHAMVYPTAIVIVTIAVISIIMLFVIPKFAEIYESAGRSLPLPTQILINISNNFGKILLVFIVLLAGFIIGIKYYRTKETGRYTTDKIILHLPILGSLFHKAAVARMARTLANLIGGGVPLLQALTIAGETSGNKVLEKAMEEVRINVSAGQSIADPMFYTGVFPYLLVEMVRVGELTGNLEDMLNRVSDFFEEEVDRMVNTLSTLIEPILIVILGAIVGSILVALYLPIFKLGEAISGGIR</sequence>
<evidence type="ECO:0000313" key="10">
    <source>
        <dbReference type="EMBL" id="MDF2953407.1"/>
    </source>
</evidence>
<gene>
    <name evidence="10" type="ORF">OD816_000652</name>
</gene>